<evidence type="ECO:0000313" key="3">
    <source>
        <dbReference type="Proteomes" id="UP001333110"/>
    </source>
</evidence>
<dbReference type="Proteomes" id="UP001333110">
    <property type="component" value="Unassembled WGS sequence"/>
</dbReference>
<reference evidence="2 3" key="1">
    <citation type="journal article" date="2023" name="J. Hered.">
        <title>Chromosome-level genome of the wood stork (Mycteria americana) provides insight into avian chromosome evolution.</title>
        <authorList>
            <person name="Flamio R. Jr."/>
            <person name="Ramstad K.M."/>
        </authorList>
    </citation>
    <scope>NUCLEOTIDE SEQUENCE [LARGE SCALE GENOMIC DNA]</scope>
    <source>
        <strain evidence="2">JAX WOST 10</strain>
    </source>
</reference>
<dbReference type="EMBL" id="JAUNZN010000010">
    <property type="protein sequence ID" value="KAK4815066.1"/>
    <property type="molecule type" value="Genomic_DNA"/>
</dbReference>
<dbReference type="PANTHER" id="PTHR33332">
    <property type="entry name" value="REVERSE TRANSCRIPTASE DOMAIN-CONTAINING PROTEIN"/>
    <property type="match status" value="1"/>
</dbReference>
<organism evidence="2 3">
    <name type="scientific">Mycteria americana</name>
    <name type="common">Wood stork</name>
    <dbReference type="NCBI Taxonomy" id="33587"/>
    <lineage>
        <taxon>Eukaryota</taxon>
        <taxon>Metazoa</taxon>
        <taxon>Chordata</taxon>
        <taxon>Craniata</taxon>
        <taxon>Vertebrata</taxon>
        <taxon>Euteleostomi</taxon>
        <taxon>Archelosauria</taxon>
        <taxon>Archosauria</taxon>
        <taxon>Dinosauria</taxon>
        <taxon>Saurischia</taxon>
        <taxon>Theropoda</taxon>
        <taxon>Coelurosauria</taxon>
        <taxon>Aves</taxon>
        <taxon>Neognathae</taxon>
        <taxon>Neoaves</taxon>
        <taxon>Aequornithes</taxon>
        <taxon>Ciconiiformes</taxon>
        <taxon>Ciconiidae</taxon>
        <taxon>Mycteria</taxon>
    </lineage>
</organism>
<dbReference type="AlphaFoldDB" id="A0AAN7MZZ3"/>
<gene>
    <name evidence="2" type="ORF">QYF61_015350</name>
</gene>
<dbReference type="InterPro" id="IPR000477">
    <property type="entry name" value="RT_dom"/>
</dbReference>
<evidence type="ECO:0000313" key="2">
    <source>
        <dbReference type="EMBL" id="KAK4815066.1"/>
    </source>
</evidence>
<dbReference type="Pfam" id="PF00078">
    <property type="entry name" value="RVT_1"/>
    <property type="match status" value="1"/>
</dbReference>
<sequence>MGWALCGGAAFPERTGRLCREGGIARRSARASQVSTRCRRLLVLSGGRVWRQSSGLPGVSVSCQIKKMERPVHTKELLASKAKNTLDVWDAAWMCRDGIRKAKAQLEFNLAKDLKNNRKSFYRCVGQKRKMKENAHPTPPHPTPINKAGEIVATIMEKAEVLSNFFASVFSGNLSSHMSQAPEPQDRDWGNEVPPIKIMEHILLEDVSKHMEDREVIKDSQHGFTKGKLYLTNLVAFYDGVTAPVNKRRAMGVIYLDFCKVFDVVPHNILAVKLEGDGFDGWTVRWIKNWLDGHIQRLTVNGSMSKRKAVVSGVPQGSVLGPVLFNIFISDTDTGIECTLSKFADDTKLSGAREGMPPQRDLDRLVEWATVNLMKFNKAKCKVLHLGRCSPQYQYRLEDEWIESSPVGSWWMKNWT</sequence>
<proteinExistence type="predicted"/>
<keyword evidence="3" id="KW-1185">Reference proteome</keyword>
<accession>A0AAN7MZZ3</accession>
<name>A0AAN7MZZ3_MYCAM</name>
<dbReference type="CDD" id="cd01650">
    <property type="entry name" value="RT_nLTR_like"/>
    <property type="match status" value="1"/>
</dbReference>
<evidence type="ECO:0000259" key="1">
    <source>
        <dbReference type="Pfam" id="PF00078"/>
    </source>
</evidence>
<comment type="caution">
    <text evidence="2">The sequence shown here is derived from an EMBL/GenBank/DDBJ whole genome shotgun (WGS) entry which is preliminary data.</text>
</comment>
<protein>
    <recommendedName>
        <fullName evidence="1">Reverse transcriptase domain-containing protein</fullName>
    </recommendedName>
</protein>
<feature type="domain" description="Reverse transcriptase" evidence="1">
    <location>
        <begin position="197"/>
        <end position="385"/>
    </location>
</feature>